<proteinExistence type="inferred from homology"/>
<comment type="similarity">
    <text evidence="7">Belongs to the binding-protein-dependent transport system permease family.</text>
</comment>
<dbReference type="PROSITE" id="PS50928">
    <property type="entry name" value="ABC_TM1"/>
    <property type="match status" value="1"/>
</dbReference>
<name>A0A4Q9VUQ2_9HYPH</name>
<dbReference type="PANTHER" id="PTHR30151">
    <property type="entry name" value="ALKANE SULFONATE ABC TRANSPORTER-RELATED, MEMBRANE SUBUNIT"/>
    <property type="match status" value="1"/>
</dbReference>
<dbReference type="PANTHER" id="PTHR30151:SF0">
    <property type="entry name" value="ABC TRANSPORTER PERMEASE PROTEIN MJ0413-RELATED"/>
    <property type="match status" value="1"/>
</dbReference>
<evidence type="ECO:0000256" key="5">
    <source>
        <dbReference type="ARBA" id="ARBA00022989"/>
    </source>
</evidence>
<dbReference type="GO" id="GO:0055085">
    <property type="term" value="P:transmembrane transport"/>
    <property type="evidence" value="ECO:0007669"/>
    <property type="project" value="InterPro"/>
</dbReference>
<dbReference type="InterPro" id="IPR035906">
    <property type="entry name" value="MetI-like_sf"/>
</dbReference>
<keyword evidence="10" id="KW-1185">Reference proteome</keyword>
<dbReference type="EMBL" id="SJFN01000007">
    <property type="protein sequence ID" value="TBW39483.1"/>
    <property type="molecule type" value="Genomic_DNA"/>
</dbReference>
<evidence type="ECO:0000256" key="6">
    <source>
        <dbReference type="ARBA" id="ARBA00023136"/>
    </source>
</evidence>
<dbReference type="CDD" id="cd06261">
    <property type="entry name" value="TM_PBP2"/>
    <property type="match status" value="1"/>
</dbReference>
<evidence type="ECO:0000313" key="10">
    <source>
        <dbReference type="Proteomes" id="UP000292781"/>
    </source>
</evidence>
<feature type="domain" description="ABC transmembrane type-1" evidence="8">
    <location>
        <begin position="143"/>
        <end position="321"/>
    </location>
</feature>
<feature type="transmembrane region" description="Helical" evidence="7">
    <location>
        <begin position="299"/>
        <end position="320"/>
    </location>
</feature>
<dbReference type="Pfam" id="PF00528">
    <property type="entry name" value="BPD_transp_1"/>
    <property type="match status" value="1"/>
</dbReference>
<dbReference type="AlphaFoldDB" id="A0A4Q9VUQ2"/>
<evidence type="ECO:0000313" key="9">
    <source>
        <dbReference type="EMBL" id="TBW39483.1"/>
    </source>
</evidence>
<keyword evidence="3" id="KW-1003">Cell membrane</keyword>
<keyword evidence="2 7" id="KW-0813">Transport</keyword>
<evidence type="ECO:0000256" key="7">
    <source>
        <dbReference type="RuleBase" id="RU363032"/>
    </source>
</evidence>
<comment type="caution">
    <text evidence="9">The sequence shown here is derived from an EMBL/GenBank/DDBJ whole genome shotgun (WGS) entry which is preliminary data.</text>
</comment>
<evidence type="ECO:0000256" key="2">
    <source>
        <dbReference type="ARBA" id="ARBA00022448"/>
    </source>
</evidence>
<feature type="transmembrane region" description="Helical" evidence="7">
    <location>
        <begin position="249"/>
        <end position="279"/>
    </location>
</feature>
<keyword evidence="6 7" id="KW-0472">Membrane</keyword>
<evidence type="ECO:0000259" key="8">
    <source>
        <dbReference type="PROSITE" id="PS50928"/>
    </source>
</evidence>
<feature type="transmembrane region" description="Helical" evidence="7">
    <location>
        <begin position="181"/>
        <end position="201"/>
    </location>
</feature>
<organism evidence="9 10">
    <name type="scientific">Siculibacillus lacustris</name>
    <dbReference type="NCBI Taxonomy" id="1549641"/>
    <lineage>
        <taxon>Bacteria</taxon>
        <taxon>Pseudomonadati</taxon>
        <taxon>Pseudomonadota</taxon>
        <taxon>Alphaproteobacteria</taxon>
        <taxon>Hyphomicrobiales</taxon>
        <taxon>Ancalomicrobiaceae</taxon>
        <taxon>Siculibacillus</taxon>
    </lineage>
</organism>
<feature type="transmembrane region" description="Helical" evidence="7">
    <location>
        <begin position="90"/>
        <end position="107"/>
    </location>
</feature>
<dbReference type="Proteomes" id="UP000292781">
    <property type="component" value="Unassembled WGS sequence"/>
</dbReference>
<protein>
    <submittedName>
        <fullName evidence="9">ABC transporter permease subunit</fullName>
    </submittedName>
</protein>
<accession>A0A4Q9VUQ2</accession>
<gene>
    <name evidence="9" type="ORF">EYW49_06320</name>
</gene>
<keyword evidence="4 7" id="KW-0812">Transmembrane</keyword>
<dbReference type="OrthoDB" id="9804353at2"/>
<feature type="transmembrane region" description="Helical" evidence="7">
    <location>
        <begin position="29"/>
        <end position="50"/>
    </location>
</feature>
<dbReference type="Gene3D" id="1.10.3720.10">
    <property type="entry name" value="MetI-like"/>
    <property type="match status" value="1"/>
</dbReference>
<evidence type="ECO:0000256" key="1">
    <source>
        <dbReference type="ARBA" id="ARBA00004651"/>
    </source>
</evidence>
<feature type="transmembrane region" description="Helical" evidence="7">
    <location>
        <begin position="56"/>
        <end position="78"/>
    </location>
</feature>
<sequence length="338" mass="36593">MDRGDFGVSDLAQSLDDGAAGVARSGLRIWWPGLHAAAAWFLAAAITVGLPDVIPWGSAGLFAGLVTGGGVALLLLSVTIDRLGDLGRKIAYWGPWFVAIGVWFAVWELTTAKTGWLPKPFFSPPQGLLNVWVVDFDRLLLCIGYSLRLWGLGFGSGIVAGFALGVALGWSKRFSYWGMPILKLIGPVPATAWIPCTFFFFPTTFHASIFIVALSAGIPVAILTASGVASVDRAYYDVARTLGANRRFLIFRVAIPASLPHVFVGLFMGLYYSFAVLVVAEMLGAKYGLGWYIQFQTAYSGYANVYATLVIMALLCAGIVHLQFRIRDRLLAWQKGIV</sequence>
<comment type="subcellular location">
    <subcellularLocation>
        <location evidence="1 7">Cell membrane</location>
        <topology evidence="1 7">Multi-pass membrane protein</topology>
    </subcellularLocation>
</comment>
<dbReference type="SUPFAM" id="SSF161098">
    <property type="entry name" value="MetI-like"/>
    <property type="match status" value="1"/>
</dbReference>
<dbReference type="GO" id="GO:0005886">
    <property type="term" value="C:plasma membrane"/>
    <property type="evidence" value="ECO:0007669"/>
    <property type="project" value="UniProtKB-SubCell"/>
</dbReference>
<dbReference type="InterPro" id="IPR000515">
    <property type="entry name" value="MetI-like"/>
</dbReference>
<evidence type="ECO:0000256" key="4">
    <source>
        <dbReference type="ARBA" id="ARBA00022692"/>
    </source>
</evidence>
<keyword evidence="5 7" id="KW-1133">Transmembrane helix</keyword>
<reference evidence="9 10" key="1">
    <citation type="submission" date="2019-02" db="EMBL/GenBank/DDBJ databases">
        <title>Siculibacillus lacustris gen. nov., sp. nov., a new rosette-forming bacterium isolated from a freshwater crater lake (Lake St. Ana, Romania).</title>
        <authorList>
            <person name="Felfoldi T."/>
            <person name="Marton Z."/>
            <person name="Szabo A."/>
            <person name="Mentes A."/>
            <person name="Boka K."/>
            <person name="Marialigeti K."/>
            <person name="Mathe I."/>
            <person name="Koncz M."/>
            <person name="Schumann P."/>
            <person name="Toth E."/>
        </authorList>
    </citation>
    <scope>NUCLEOTIDE SEQUENCE [LARGE SCALE GENOMIC DNA]</scope>
    <source>
        <strain evidence="9 10">SA-279</strain>
    </source>
</reference>
<evidence type="ECO:0000256" key="3">
    <source>
        <dbReference type="ARBA" id="ARBA00022475"/>
    </source>
</evidence>
<feature type="transmembrane region" description="Helical" evidence="7">
    <location>
        <begin position="149"/>
        <end position="169"/>
    </location>
</feature>
<feature type="transmembrane region" description="Helical" evidence="7">
    <location>
        <begin position="207"/>
        <end position="228"/>
    </location>
</feature>